<dbReference type="GeneID" id="140035369"/>
<gene>
    <name evidence="2 3" type="primary">LOC140035369</name>
</gene>
<proteinExistence type="predicted"/>
<protein>
    <submittedName>
        <fullName evidence="2 3">Uncharacterized protein</fullName>
    </submittedName>
</protein>
<organism evidence="1 2">
    <name type="scientific">Coffea arabica</name>
    <name type="common">Arabian coffee</name>
    <dbReference type="NCBI Taxonomy" id="13443"/>
    <lineage>
        <taxon>Eukaryota</taxon>
        <taxon>Viridiplantae</taxon>
        <taxon>Streptophyta</taxon>
        <taxon>Embryophyta</taxon>
        <taxon>Tracheophyta</taxon>
        <taxon>Spermatophyta</taxon>
        <taxon>Magnoliopsida</taxon>
        <taxon>eudicotyledons</taxon>
        <taxon>Gunneridae</taxon>
        <taxon>Pentapetalae</taxon>
        <taxon>asterids</taxon>
        <taxon>lamiids</taxon>
        <taxon>Gentianales</taxon>
        <taxon>Rubiaceae</taxon>
        <taxon>Ixoroideae</taxon>
        <taxon>Gardenieae complex</taxon>
        <taxon>Bertiereae - Coffeeae clade</taxon>
        <taxon>Coffeeae</taxon>
        <taxon>Coffea</taxon>
    </lineage>
</organism>
<dbReference type="RefSeq" id="XP_071932159.1">
    <property type="nucleotide sequence ID" value="XM_072076058.1"/>
</dbReference>
<sequence length="105" mass="12148">MQCMHRTSREVALFDSEIERTLRRQRRHTPQQDEQEVWQPIEEILIELPFEEEMTENEANRRALRDFALPGTQGSQTSIARPTGLARTQILIPNLISNFTLGSGN</sequence>
<evidence type="ECO:0000313" key="1">
    <source>
        <dbReference type="Proteomes" id="UP001652660"/>
    </source>
</evidence>
<name>A0ABM4WK50_COFAR</name>
<evidence type="ECO:0000313" key="2">
    <source>
        <dbReference type="RefSeq" id="XP_071932159.1"/>
    </source>
</evidence>
<dbReference type="RefSeq" id="XP_071932160.1">
    <property type="nucleotide sequence ID" value="XM_072076059.1"/>
</dbReference>
<evidence type="ECO:0000313" key="3">
    <source>
        <dbReference type="RefSeq" id="XP_071932160.1"/>
    </source>
</evidence>
<reference evidence="2 3" key="1">
    <citation type="submission" date="2025-05" db="UniProtKB">
        <authorList>
            <consortium name="RefSeq"/>
        </authorList>
    </citation>
    <scope>IDENTIFICATION</scope>
    <source>
        <tissue evidence="2 3">Leaves</tissue>
    </source>
</reference>
<dbReference type="Proteomes" id="UP001652660">
    <property type="component" value="Chromosome 2c"/>
</dbReference>
<keyword evidence="1" id="KW-1185">Reference proteome</keyword>
<accession>A0ABM4WK50</accession>